<dbReference type="EMBL" id="FOCL01000005">
    <property type="protein sequence ID" value="SEO07928.1"/>
    <property type="molecule type" value="Genomic_DNA"/>
</dbReference>
<gene>
    <name evidence="1" type="ORF">SAMN05192574_105225</name>
</gene>
<evidence type="ECO:0000313" key="2">
    <source>
        <dbReference type="Proteomes" id="UP000198942"/>
    </source>
</evidence>
<dbReference type="NCBIfam" id="TIGR03738">
    <property type="entry name" value="PRTRC_C"/>
    <property type="match status" value="1"/>
</dbReference>
<protein>
    <submittedName>
        <fullName evidence="1">PRTRC system protein C</fullName>
    </submittedName>
</protein>
<dbReference type="STRING" id="551995.SAMN05192574_105225"/>
<dbReference type="Pfam" id="PF14454">
    <property type="entry name" value="Prok_Ub"/>
    <property type="match status" value="1"/>
</dbReference>
<organism evidence="1 2">
    <name type="scientific">Mucilaginibacter gossypiicola</name>
    <dbReference type="NCBI Taxonomy" id="551995"/>
    <lineage>
        <taxon>Bacteria</taxon>
        <taxon>Pseudomonadati</taxon>
        <taxon>Bacteroidota</taxon>
        <taxon>Sphingobacteriia</taxon>
        <taxon>Sphingobacteriales</taxon>
        <taxon>Sphingobacteriaceae</taxon>
        <taxon>Mucilaginibacter</taxon>
    </lineage>
</organism>
<dbReference type="AlphaFoldDB" id="A0A1H8LSU2"/>
<dbReference type="RefSeq" id="WP_091212075.1">
    <property type="nucleotide sequence ID" value="NZ_FOCL01000005.1"/>
</dbReference>
<proteinExistence type="predicted"/>
<dbReference type="InterPro" id="IPR022289">
    <property type="entry name" value="PRTRC_protein-C"/>
</dbReference>
<dbReference type="Proteomes" id="UP000198942">
    <property type="component" value="Unassembled WGS sequence"/>
</dbReference>
<reference evidence="2" key="1">
    <citation type="submission" date="2016-10" db="EMBL/GenBank/DDBJ databases">
        <authorList>
            <person name="Varghese N."/>
            <person name="Submissions S."/>
        </authorList>
    </citation>
    <scope>NUCLEOTIDE SEQUENCE [LARGE SCALE GENOMIC DNA]</scope>
    <source>
        <strain evidence="2">Gh-48</strain>
    </source>
</reference>
<sequence length="72" mass="8076">MLSSSILPRVFIHKENGQELTLTDPNPAFSPEAVMNFYAPTYPILTNARLTGPEIKKDTIQYRFESTMGTKG</sequence>
<accession>A0A1H8LSU2</accession>
<keyword evidence="2" id="KW-1185">Reference proteome</keyword>
<dbReference type="OrthoDB" id="6912309at2"/>
<name>A0A1H8LSU2_9SPHI</name>
<evidence type="ECO:0000313" key="1">
    <source>
        <dbReference type="EMBL" id="SEO07928.1"/>
    </source>
</evidence>
<dbReference type="InterPro" id="IPR032866">
    <property type="entry name" value="Prok_Ub"/>
</dbReference>